<keyword evidence="1" id="KW-1133">Transmembrane helix</keyword>
<proteinExistence type="predicted"/>
<dbReference type="AlphaFoldDB" id="A0A1B0BFC0"/>
<dbReference type="Proteomes" id="UP000092460">
    <property type="component" value="Unassembled WGS sequence"/>
</dbReference>
<organism evidence="2 3">
    <name type="scientific">Glossina palpalis gambiensis</name>
    <dbReference type="NCBI Taxonomy" id="67801"/>
    <lineage>
        <taxon>Eukaryota</taxon>
        <taxon>Metazoa</taxon>
        <taxon>Ecdysozoa</taxon>
        <taxon>Arthropoda</taxon>
        <taxon>Hexapoda</taxon>
        <taxon>Insecta</taxon>
        <taxon>Pterygota</taxon>
        <taxon>Neoptera</taxon>
        <taxon>Endopterygota</taxon>
        <taxon>Diptera</taxon>
        <taxon>Brachycera</taxon>
        <taxon>Muscomorpha</taxon>
        <taxon>Hippoboscoidea</taxon>
        <taxon>Glossinidae</taxon>
        <taxon>Glossina</taxon>
    </lineage>
</organism>
<reference evidence="2" key="2">
    <citation type="submission" date="2020-05" db="UniProtKB">
        <authorList>
            <consortium name="EnsemblMetazoa"/>
        </authorList>
    </citation>
    <scope>IDENTIFICATION</scope>
    <source>
        <strain evidence="2">IAEA</strain>
    </source>
</reference>
<dbReference type="VEuPathDB" id="VectorBase:GPPI028237"/>
<accession>A0A1B0BFC0</accession>
<evidence type="ECO:0000313" key="2">
    <source>
        <dbReference type="EnsemblMetazoa" id="GPPI028237-PA"/>
    </source>
</evidence>
<evidence type="ECO:0000313" key="3">
    <source>
        <dbReference type="Proteomes" id="UP000092460"/>
    </source>
</evidence>
<reference evidence="3" key="1">
    <citation type="submission" date="2015-01" db="EMBL/GenBank/DDBJ databases">
        <authorList>
            <person name="Aksoy S."/>
            <person name="Warren W."/>
            <person name="Wilson R.K."/>
        </authorList>
    </citation>
    <scope>NUCLEOTIDE SEQUENCE [LARGE SCALE GENOMIC DNA]</scope>
    <source>
        <strain evidence="3">IAEA</strain>
    </source>
</reference>
<keyword evidence="3" id="KW-1185">Reference proteome</keyword>
<name>A0A1B0BFC0_9MUSC</name>
<dbReference type="EnsemblMetazoa" id="GPPI028237-RA">
    <property type="protein sequence ID" value="GPPI028237-PA"/>
    <property type="gene ID" value="GPPI028237"/>
</dbReference>
<feature type="transmembrane region" description="Helical" evidence="1">
    <location>
        <begin position="31"/>
        <end position="56"/>
    </location>
</feature>
<keyword evidence="1" id="KW-0812">Transmembrane</keyword>
<protein>
    <submittedName>
        <fullName evidence="2">Uncharacterized protein</fullName>
    </submittedName>
</protein>
<dbReference type="EMBL" id="JXJN01013365">
    <property type="status" value="NOT_ANNOTATED_CDS"/>
    <property type="molecule type" value="Genomic_DNA"/>
</dbReference>
<sequence>MPICPILEMVGTGCWHTNIVTAIGTHVLTGFVMTAIMALGHFAAMTLTMSLIIPALTLKRSSRVMPGLRGTPAGNLEKFLRLTVQCPRNFIWTHKPSSAAFSINMR</sequence>
<keyword evidence="1" id="KW-0472">Membrane</keyword>
<evidence type="ECO:0000256" key="1">
    <source>
        <dbReference type="SAM" id="Phobius"/>
    </source>
</evidence>